<feature type="region of interest" description="Disordered" evidence="1">
    <location>
        <begin position="1"/>
        <end position="21"/>
    </location>
</feature>
<protein>
    <submittedName>
        <fullName evidence="2">Uncharacterized protein</fullName>
    </submittedName>
</protein>
<gene>
    <name evidence="2" type="ORF">WT26_01055</name>
</gene>
<sequence>MNQGKKSFAHRSAPVKTQNRRVLPRTCSTICGAIARGAAAPAGGFAKPQRGRSPARLAGKRQRHRVFIVVAFTQQKLSE</sequence>
<organism evidence="2 3">
    <name type="scientific">Burkholderia cepacia</name>
    <name type="common">Pseudomonas cepacia</name>
    <dbReference type="NCBI Taxonomy" id="292"/>
    <lineage>
        <taxon>Bacteria</taxon>
        <taxon>Pseudomonadati</taxon>
        <taxon>Pseudomonadota</taxon>
        <taxon>Betaproteobacteria</taxon>
        <taxon>Burkholderiales</taxon>
        <taxon>Burkholderiaceae</taxon>
        <taxon>Burkholderia</taxon>
        <taxon>Burkholderia cepacia complex</taxon>
    </lineage>
</organism>
<evidence type="ECO:0000313" key="3">
    <source>
        <dbReference type="Proteomes" id="UP000094776"/>
    </source>
</evidence>
<accession>A0A1B4PL70</accession>
<evidence type="ECO:0000256" key="1">
    <source>
        <dbReference type="SAM" id="MobiDB-lite"/>
    </source>
</evidence>
<reference evidence="2 3" key="1">
    <citation type="submission" date="2015-12" db="EMBL/GenBank/DDBJ databases">
        <title>Diversity of Burkholderia near neighbor genomes.</title>
        <authorList>
            <person name="Sahl J."/>
            <person name="Wagner D."/>
            <person name="Keim P."/>
        </authorList>
    </citation>
    <scope>NUCLEOTIDE SEQUENCE [LARGE SCALE GENOMIC DNA]</scope>
    <source>
        <strain evidence="2 3">MSMB1184WGS</strain>
    </source>
</reference>
<dbReference type="AlphaFoldDB" id="A0A1B4PL70"/>
<name>A0A1B4PL70_BURCE</name>
<dbReference type="EMBL" id="CP013442">
    <property type="protein sequence ID" value="AOK14678.1"/>
    <property type="molecule type" value="Genomic_DNA"/>
</dbReference>
<feature type="region of interest" description="Disordered" evidence="1">
    <location>
        <begin position="41"/>
        <end position="60"/>
    </location>
</feature>
<evidence type="ECO:0000313" key="2">
    <source>
        <dbReference type="EMBL" id="AOK14678.1"/>
    </source>
</evidence>
<dbReference type="Proteomes" id="UP000094776">
    <property type="component" value="Chromosome 3"/>
</dbReference>
<proteinExistence type="predicted"/>